<evidence type="ECO:0000256" key="2">
    <source>
        <dbReference type="ARBA" id="ARBA00023002"/>
    </source>
</evidence>
<feature type="domain" description="Dehydrogenase E1 component" evidence="4">
    <location>
        <begin position="12"/>
        <end position="307"/>
    </location>
</feature>
<dbReference type="GO" id="GO:0004739">
    <property type="term" value="F:pyruvate dehydrogenase (acetyl-transferring) activity"/>
    <property type="evidence" value="ECO:0007669"/>
    <property type="project" value="TreeGrafter"/>
</dbReference>
<dbReference type="CDD" id="cd02000">
    <property type="entry name" value="TPP_E1_PDC_ADC_BCADC"/>
    <property type="match status" value="1"/>
</dbReference>
<dbReference type="AlphaFoldDB" id="A0A934Q7J8"/>
<organism evidence="5 6">
    <name type="scientific">Leucobacter chromiisoli</name>
    <dbReference type="NCBI Taxonomy" id="2796471"/>
    <lineage>
        <taxon>Bacteria</taxon>
        <taxon>Bacillati</taxon>
        <taxon>Actinomycetota</taxon>
        <taxon>Actinomycetes</taxon>
        <taxon>Micrococcales</taxon>
        <taxon>Microbacteriaceae</taxon>
        <taxon>Leucobacter</taxon>
    </lineage>
</organism>
<protein>
    <submittedName>
        <fullName evidence="5">Thiamine pyrophosphate-dependent dehydrogenase E1 component subunit alpha</fullName>
    </submittedName>
</protein>
<dbReference type="Gene3D" id="3.40.50.970">
    <property type="match status" value="1"/>
</dbReference>
<dbReference type="EMBL" id="JAEHOH010000009">
    <property type="protein sequence ID" value="MBK0418918.1"/>
    <property type="molecule type" value="Genomic_DNA"/>
</dbReference>
<evidence type="ECO:0000259" key="4">
    <source>
        <dbReference type="Pfam" id="PF00676"/>
    </source>
</evidence>
<dbReference type="Proteomes" id="UP000608530">
    <property type="component" value="Unassembled WGS sequence"/>
</dbReference>
<dbReference type="Pfam" id="PF00676">
    <property type="entry name" value="E1_dh"/>
    <property type="match status" value="1"/>
</dbReference>
<keyword evidence="3" id="KW-0786">Thiamine pyrophosphate</keyword>
<comment type="cofactor">
    <cofactor evidence="1">
        <name>thiamine diphosphate</name>
        <dbReference type="ChEBI" id="CHEBI:58937"/>
    </cofactor>
</comment>
<dbReference type="InterPro" id="IPR050642">
    <property type="entry name" value="PDH_E1_Alpha_Subunit"/>
</dbReference>
<dbReference type="SUPFAM" id="SSF52518">
    <property type="entry name" value="Thiamin diphosphate-binding fold (THDP-binding)"/>
    <property type="match status" value="1"/>
</dbReference>
<name>A0A934Q7J8_9MICO</name>
<keyword evidence="6" id="KW-1185">Reference proteome</keyword>
<dbReference type="InterPro" id="IPR029061">
    <property type="entry name" value="THDP-binding"/>
</dbReference>
<keyword evidence="2" id="KW-0560">Oxidoreductase</keyword>
<gene>
    <name evidence="5" type="ORF">JD276_07710</name>
</gene>
<accession>A0A934Q7J8</accession>
<dbReference type="GO" id="GO:0006086">
    <property type="term" value="P:pyruvate decarboxylation to acetyl-CoA"/>
    <property type="evidence" value="ECO:0007669"/>
    <property type="project" value="TreeGrafter"/>
</dbReference>
<proteinExistence type="predicted"/>
<evidence type="ECO:0000256" key="1">
    <source>
        <dbReference type="ARBA" id="ARBA00001964"/>
    </source>
</evidence>
<dbReference type="PANTHER" id="PTHR11516:SF60">
    <property type="entry name" value="PYRUVATE DEHYDROGENASE E1 COMPONENT SUBUNIT ALPHA"/>
    <property type="match status" value="1"/>
</dbReference>
<reference evidence="5" key="1">
    <citation type="submission" date="2020-12" db="EMBL/GenBank/DDBJ databases">
        <title>Leucobacter sp. CAS1, isolated from Chromium sludge.</title>
        <authorList>
            <person name="Xu Z."/>
        </authorList>
    </citation>
    <scope>NUCLEOTIDE SEQUENCE</scope>
    <source>
        <strain evidence="5">CSA1</strain>
    </source>
</reference>
<dbReference type="InterPro" id="IPR001017">
    <property type="entry name" value="DH_E1"/>
</dbReference>
<comment type="caution">
    <text evidence="5">The sequence shown here is derived from an EMBL/GenBank/DDBJ whole genome shotgun (WGS) entry which is preliminary data.</text>
</comment>
<sequence length="325" mass="34588">MPYTSLEVYRLMRLMREFEEACIRGVADRQIHGEVHVGVGQEAIGAGLAGVLRDSDAMVGTHRSHLHAIAKGVPLHPLLAEIFERETGLCGGFGGHMHLFDPHRKFSTTGIVGGTLPVALGHAYAARLRGGDEVAVAVIGDGSANTGGFAESMNMAGAMRLPLVVVVENNEWAISVPFSEASATPTIAERAPAYAARGVHVDGLDRDAVHAAFADAVESARRGEGPVIVEATCYRFRGHYEGDLDLYRDAFEKEARLADKDPLMIARNELIAGGHATAEDIDGVDADVRGEIGALVDRVLDEPFPDPATARRHVFSSGLDLPAGV</sequence>
<evidence type="ECO:0000256" key="3">
    <source>
        <dbReference type="ARBA" id="ARBA00023052"/>
    </source>
</evidence>
<dbReference type="PANTHER" id="PTHR11516">
    <property type="entry name" value="PYRUVATE DEHYDROGENASE E1 COMPONENT, ALPHA SUBUNIT BACTERIAL AND ORGANELLAR"/>
    <property type="match status" value="1"/>
</dbReference>
<evidence type="ECO:0000313" key="6">
    <source>
        <dbReference type="Proteomes" id="UP000608530"/>
    </source>
</evidence>
<dbReference type="GO" id="GO:0000287">
    <property type="term" value="F:magnesium ion binding"/>
    <property type="evidence" value="ECO:0007669"/>
    <property type="project" value="UniProtKB-ARBA"/>
</dbReference>
<dbReference type="RefSeq" id="WP_200115061.1">
    <property type="nucleotide sequence ID" value="NZ_JAEHOH010000009.1"/>
</dbReference>
<evidence type="ECO:0000313" key="5">
    <source>
        <dbReference type="EMBL" id="MBK0418918.1"/>
    </source>
</evidence>